<accession>A0A2R6B924</accession>
<dbReference type="Proteomes" id="UP000241284">
    <property type="component" value="Unassembled WGS sequence"/>
</dbReference>
<comment type="caution">
    <text evidence="1">The sequence shown here is derived from an EMBL/GenBank/DDBJ whole genome shotgun (WGS) entry which is preliminary data.</text>
</comment>
<dbReference type="EMBL" id="NEXH01000014">
    <property type="protein sequence ID" value="PSN95072.1"/>
    <property type="molecule type" value="Genomic_DNA"/>
</dbReference>
<name>A0A2R6B924_9ARCH</name>
<organism evidence="1 2">
    <name type="scientific">Candidatus Marsarchaeota G2 archaeon ECH_B_2</name>
    <dbReference type="NCBI Taxonomy" id="1978160"/>
    <lineage>
        <taxon>Archaea</taxon>
        <taxon>Candidatus Marsarchaeota</taxon>
        <taxon>Candidatus Marsarchaeota group 2</taxon>
    </lineage>
</organism>
<evidence type="ECO:0000313" key="1">
    <source>
        <dbReference type="EMBL" id="PSN95072.1"/>
    </source>
</evidence>
<protein>
    <submittedName>
        <fullName evidence="1">Uncharacterized protein</fullName>
    </submittedName>
</protein>
<sequence length="110" mass="13069">MLYGVAGVLRSYSLEYDCGEQLEPLPRAYRDVVNRVLEELWGNIEWGKKKVKGNKQWRLLPRYTVDIHSGEYKRALRDSLLEDWPYAAHWVDSAIKTAYSIFKSWRKNYL</sequence>
<gene>
    <name evidence="1" type="ORF">B9Q06_07110</name>
</gene>
<proteinExistence type="predicted"/>
<dbReference type="AlphaFoldDB" id="A0A2R6B924"/>
<evidence type="ECO:0000313" key="2">
    <source>
        <dbReference type="Proteomes" id="UP000241284"/>
    </source>
</evidence>
<reference evidence="1 2" key="1">
    <citation type="submission" date="2017-04" db="EMBL/GenBank/DDBJ databases">
        <title>Novel microbial lineages endemic to geothermal iron-oxide mats fill important gaps in the evolutionary history of Archaea.</title>
        <authorList>
            <person name="Jay Z.J."/>
            <person name="Beam J.P."/>
            <person name="Dlakic M."/>
            <person name="Rusch D.B."/>
            <person name="Kozubal M.A."/>
            <person name="Inskeep W.P."/>
        </authorList>
    </citation>
    <scope>NUCLEOTIDE SEQUENCE [LARGE SCALE GENOMIC DNA]</scope>
    <source>
        <strain evidence="1">ECH_B_2</strain>
    </source>
</reference>